<sequence length="433" mass="49874">MCNCDLRAESGVESMADEIDFLSILPDDVVITILSFLPAAVAVRTSVLCRRFRNLWKESRSVLLTPRYLPRPNHLIFFLRMGERVILKRHPSHPILTLHLELRRFTPRLGDQFIHMILVKAQSLGLRHLTIHESPHDLVYLLPSIFSIDTLESLDLPTVGPFHARMFHSGFTSTCFRLRTLSLRFFNVASFNISRILPQLPSLEDLHLEIRAMDCLSLPSQTIRKLKLIIIGADDPKFDSLAFSLPSLESLHLETRGPFPFSTHCSIHGEFPLLKNAVIILDEVHAPDATAVMKLLHSISHVQELSLHVKEEKYPIPSPILLEPGKTVPDFPRLKHLDASLCFHDRNFDAIIMVLRNCPALESLKLVHKIPKFTDWAQGRKRKDWRSELPRNADGNRRYTYFTNLHLGKNRKEFMKFLAKKCTFMRRIKNLDV</sequence>
<proteinExistence type="predicted"/>
<protein>
    <submittedName>
        <fullName evidence="3">F-box/RNI-like/FBD-like domains-containing protein</fullName>
    </submittedName>
</protein>
<evidence type="ECO:0000256" key="1">
    <source>
        <dbReference type="SAM" id="Phobius"/>
    </source>
</evidence>
<evidence type="ECO:0000259" key="2">
    <source>
        <dbReference type="PROSITE" id="PS50181"/>
    </source>
</evidence>
<keyword evidence="4" id="KW-1185">Reference proteome</keyword>
<dbReference type="PANTHER" id="PTHR31900">
    <property type="entry name" value="F-BOX/RNI SUPERFAMILY PROTEIN-RELATED"/>
    <property type="match status" value="1"/>
</dbReference>
<evidence type="ECO:0000313" key="3">
    <source>
        <dbReference type="EMBL" id="KAJ4807086.1"/>
    </source>
</evidence>
<dbReference type="InterPro" id="IPR055357">
    <property type="entry name" value="LRR_At1g61320_AtMIF1"/>
</dbReference>
<keyword evidence="1" id="KW-0812">Transmembrane</keyword>
<dbReference type="InterPro" id="IPR036047">
    <property type="entry name" value="F-box-like_dom_sf"/>
</dbReference>
<evidence type="ECO:0000313" key="4">
    <source>
        <dbReference type="Proteomes" id="UP001140206"/>
    </source>
</evidence>
<dbReference type="InterPro" id="IPR053781">
    <property type="entry name" value="F-box_AtFBL13-like"/>
</dbReference>
<dbReference type="SMART" id="SM00256">
    <property type="entry name" value="FBOX"/>
    <property type="match status" value="1"/>
</dbReference>
<dbReference type="InterPro" id="IPR001810">
    <property type="entry name" value="F-box_dom"/>
</dbReference>
<feature type="domain" description="F-box" evidence="2">
    <location>
        <begin position="19"/>
        <end position="67"/>
    </location>
</feature>
<dbReference type="PROSITE" id="PS50181">
    <property type="entry name" value="FBOX"/>
    <property type="match status" value="1"/>
</dbReference>
<dbReference type="Gene3D" id="1.20.1280.50">
    <property type="match status" value="1"/>
</dbReference>
<dbReference type="Pfam" id="PF00646">
    <property type="entry name" value="F-box"/>
    <property type="match status" value="1"/>
</dbReference>
<dbReference type="EMBL" id="JAMFTS010000001">
    <property type="protein sequence ID" value="KAJ4807086.1"/>
    <property type="molecule type" value="Genomic_DNA"/>
</dbReference>
<keyword evidence="1" id="KW-1133">Transmembrane helix</keyword>
<gene>
    <name evidence="3" type="ORF">LUZ62_019652</name>
</gene>
<dbReference type="SUPFAM" id="SSF81383">
    <property type="entry name" value="F-box domain"/>
    <property type="match status" value="1"/>
</dbReference>
<feature type="transmembrane region" description="Helical" evidence="1">
    <location>
        <begin position="29"/>
        <end position="49"/>
    </location>
</feature>
<organism evidence="3 4">
    <name type="scientific">Rhynchospora pubera</name>
    <dbReference type="NCBI Taxonomy" id="906938"/>
    <lineage>
        <taxon>Eukaryota</taxon>
        <taxon>Viridiplantae</taxon>
        <taxon>Streptophyta</taxon>
        <taxon>Embryophyta</taxon>
        <taxon>Tracheophyta</taxon>
        <taxon>Spermatophyta</taxon>
        <taxon>Magnoliopsida</taxon>
        <taxon>Liliopsida</taxon>
        <taxon>Poales</taxon>
        <taxon>Cyperaceae</taxon>
        <taxon>Cyperoideae</taxon>
        <taxon>Rhynchosporeae</taxon>
        <taxon>Rhynchospora</taxon>
    </lineage>
</organism>
<dbReference type="PANTHER" id="PTHR31900:SF27">
    <property type="entry name" value="FBD DOMAIN-CONTAINING PROTEIN"/>
    <property type="match status" value="1"/>
</dbReference>
<accession>A0AAV8GUY1</accession>
<dbReference type="Gene3D" id="3.80.10.10">
    <property type="entry name" value="Ribonuclease Inhibitor"/>
    <property type="match status" value="1"/>
</dbReference>
<dbReference type="SUPFAM" id="SSF52047">
    <property type="entry name" value="RNI-like"/>
    <property type="match status" value="1"/>
</dbReference>
<dbReference type="AlphaFoldDB" id="A0AAV8GUY1"/>
<dbReference type="Pfam" id="PF23622">
    <property type="entry name" value="LRR_At1g61320_AtMIF1"/>
    <property type="match status" value="1"/>
</dbReference>
<dbReference type="InterPro" id="IPR050232">
    <property type="entry name" value="FBL13/AtMIF1-like"/>
</dbReference>
<dbReference type="InterPro" id="IPR032675">
    <property type="entry name" value="LRR_dom_sf"/>
</dbReference>
<reference evidence="3" key="1">
    <citation type="submission" date="2022-08" db="EMBL/GenBank/DDBJ databases">
        <authorList>
            <person name="Marques A."/>
        </authorList>
    </citation>
    <scope>NUCLEOTIDE SEQUENCE</scope>
    <source>
        <strain evidence="3">RhyPub2mFocal</strain>
        <tissue evidence="3">Leaves</tissue>
    </source>
</reference>
<dbReference type="Proteomes" id="UP001140206">
    <property type="component" value="Chromosome 1"/>
</dbReference>
<comment type="caution">
    <text evidence="3">The sequence shown here is derived from an EMBL/GenBank/DDBJ whole genome shotgun (WGS) entry which is preliminary data.</text>
</comment>
<dbReference type="CDD" id="cd22160">
    <property type="entry name" value="F-box_AtFBL13-like"/>
    <property type="match status" value="1"/>
</dbReference>
<keyword evidence="1" id="KW-0472">Membrane</keyword>
<name>A0AAV8GUY1_9POAL</name>